<feature type="binding site" evidence="17">
    <location>
        <position position="382"/>
    </location>
    <ligand>
        <name>(6S)-NADPHX</name>
        <dbReference type="ChEBI" id="CHEBI:64076"/>
    </ligand>
</feature>
<dbReference type="InterPro" id="IPR000631">
    <property type="entry name" value="CARKD"/>
</dbReference>
<evidence type="ECO:0000256" key="19">
    <source>
        <dbReference type="PIRNR" id="PIRNR017184"/>
    </source>
</evidence>
<comment type="cofactor">
    <cofactor evidence="18 19">
        <name>K(+)</name>
        <dbReference type="ChEBI" id="CHEBI:29103"/>
    </cofactor>
    <text evidence="18 19">Binds 1 potassium ion per subunit.</text>
</comment>
<feature type="binding site" evidence="18">
    <location>
        <position position="58"/>
    </location>
    <ligand>
        <name>K(+)</name>
        <dbReference type="ChEBI" id="CHEBI:29103"/>
    </ligand>
</feature>
<reference evidence="23" key="1">
    <citation type="submission" date="2016-10" db="EMBL/GenBank/DDBJ databases">
        <authorList>
            <person name="Varghese N."/>
            <person name="Submissions S."/>
        </authorList>
    </citation>
    <scope>NUCLEOTIDE SEQUENCE [LARGE SCALE GENOMIC DNA]</scope>
    <source>
        <strain evidence="23">S9</strain>
    </source>
</reference>
<evidence type="ECO:0000256" key="15">
    <source>
        <dbReference type="ARBA" id="ARBA00048238"/>
    </source>
</evidence>
<evidence type="ECO:0000256" key="4">
    <source>
        <dbReference type="ARBA" id="ARBA00009524"/>
    </source>
</evidence>
<comment type="subunit">
    <text evidence="17">Homotetramer.</text>
</comment>
<feature type="domain" description="YjeF N-terminal" evidence="21">
    <location>
        <begin position="9"/>
        <end position="217"/>
    </location>
</feature>
<comment type="catalytic activity">
    <reaction evidence="15 17 19">
        <text>(6S)-NADHX + ADP = AMP + phosphate + NADH + H(+)</text>
        <dbReference type="Rhea" id="RHEA:32223"/>
        <dbReference type="ChEBI" id="CHEBI:15378"/>
        <dbReference type="ChEBI" id="CHEBI:43474"/>
        <dbReference type="ChEBI" id="CHEBI:57945"/>
        <dbReference type="ChEBI" id="CHEBI:64074"/>
        <dbReference type="ChEBI" id="CHEBI:456215"/>
        <dbReference type="ChEBI" id="CHEBI:456216"/>
        <dbReference type="EC" id="4.2.1.136"/>
    </reaction>
</comment>
<keyword evidence="10 17" id="KW-0520">NAD</keyword>
<dbReference type="Gene3D" id="3.40.1190.20">
    <property type="match status" value="1"/>
</dbReference>
<dbReference type="SUPFAM" id="SSF53613">
    <property type="entry name" value="Ribokinase-like"/>
    <property type="match status" value="1"/>
</dbReference>
<dbReference type="PIRSF" id="PIRSF017184">
    <property type="entry name" value="Nnr"/>
    <property type="match status" value="1"/>
</dbReference>
<evidence type="ECO:0000256" key="14">
    <source>
        <dbReference type="ARBA" id="ARBA00025153"/>
    </source>
</evidence>
<keyword evidence="9 18" id="KW-0630">Potassium</keyword>
<feature type="binding site" evidence="17">
    <location>
        <position position="449"/>
    </location>
    <ligand>
        <name>(6S)-NADPHX</name>
        <dbReference type="ChEBI" id="CHEBI:64076"/>
    </ligand>
</feature>
<dbReference type="NCBIfam" id="TIGR00197">
    <property type="entry name" value="yjeF_nterm"/>
    <property type="match status" value="1"/>
</dbReference>
<accession>A0A1H9WQV4</accession>
<comment type="catalytic activity">
    <reaction evidence="2 18 19">
        <text>(6R)-NADPHX = (6S)-NADPHX</text>
        <dbReference type="Rhea" id="RHEA:32227"/>
        <dbReference type="ChEBI" id="CHEBI:64076"/>
        <dbReference type="ChEBI" id="CHEBI:64077"/>
        <dbReference type="EC" id="5.1.99.6"/>
    </reaction>
</comment>
<dbReference type="AlphaFoldDB" id="A0A1H9WQV4"/>
<comment type="function">
    <text evidence="17">Catalyzes the dehydration of the S-form of NAD(P)HX at the expense of ADP, which is converted to AMP. Together with NAD(P)HX epimerase, which catalyzes the epimerization of the S- and R-forms, the enzyme allows the repair of both epimers of NAD(P)HX, a damaged form of NAD(P)H that is a result of enzymatic or heat-dependent hydration.</text>
</comment>
<evidence type="ECO:0000256" key="9">
    <source>
        <dbReference type="ARBA" id="ARBA00022958"/>
    </source>
</evidence>
<dbReference type="PROSITE" id="PS51383">
    <property type="entry name" value="YJEF_C_3"/>
    <property type="match status" value="1"/>
</dbReference>
<evidence type="ECO:0000256" key="18">
    <source>
        <dbReference type="HAMAP-Rule" id="MF_01966"/>
    </source>
</evidence>
<dbReference type="GO" id="GO:0005524">
    <property type="term" value="F:ATP binding"/>
    <property type="evidence" value="ECO:0007669"/>
    <property type="project" value="UniProtKB-UniRule"/>
</dbReference>
<comment type="function">
    <text evidence="14 19">Bifunctional enzyme that catalyzes the epimerization of the S- and R-forms of NAD(P)HX and the dehydration of the S-form of NAD(P)HX at the expense of ADP, which is converted to AMP. This allows the repair of both epimers of NAD(P)HX, a damaged form of NAD(P)H that is a result of enzymatic or heat-dependent hydration.</text>
</comment>
<comment type="similarity">
    <text evidence="4 19">In the C-terminal section; belongs to the NnrD/CARKD family.</text>
</comment>
<evidence type="ECO:0000256" key="11">
    <source>
        <dbReference type="ARBA" id="ARBA00023235"/>
    </source>
</evidence>
<evidence type="ECO:0000256" key="12">
    <source>
        <dbReference type="ARBA" id="ARBA00023239"/>
    </source>
</evidence>
<dbReference type="InterPro" id="IPR029056">
    <property type="entry name" value="Ribokinase-like"/>
</dbReference>
<organism evidence="22 23">
    <name type="scientific">Salipaludibacillus aurantiacus</name>
    <dbReference type="NCBI Taxonomy" id="1601833"/>
    <lineage>
        <taxon>Bacteria</taxon>
        <taxon>Bacillati</taxon>
        <taxon>Bacillota</taxon>
        <taxon>Bacilli</taxon>
        <taxon>Bacillales</taxon>
        <taxon>Bacillaceae</taxon>
    </lineage>
</organism>
<feature type="binding site" evidence="18">
    <location>
        <begin position="57"/>
        <end position="61"/>
    </location>
    <ligand>
        <name>(6S)-NADPHX</name>
        <dbReference type="ChEBI" id="CHEBI:64076"/>
    </ligand>
</feature>
<dbReference type="PANTHER" id="PTHR12592:SF0">
    <property type="entry name" value="ATP-DEPENDENT (S)-NAD(P)H-HYDRATE DEHYDRATASE"/>
    <property type="match status" value="1"/>
</dbReference>
<keyword evidence="5 18" id="KW-0479">Metal-binding</keyword>
<dbReference type="PROSITE" id="PS01050">
    <property type="entry name" value="YJEF_C_2"/>
    <property type="match status" value="1"/>
</dbReference>
<dbReference type="SUPFAM" id="SSF64153">
    <property type="entry name" value="YjeF N-terminal domain-like"/>
    <property type="match status" value="1"/>
</dbReference>
<feature type="binding site" evidence="17">
    <location>
        <position position="448"/>
    </location>
    <ligand>
        <name>AMP</name>
        <dbReference type="ChEBI" id="CHEBI:456215"/>
    </ligand>
</feature>
<dbReference type="GO" id="GO:0052856">
    <property type="term" value="F:NAD(P)HX epimerase activity"/>
    <property type="evidence" value="ECO:0007669"/>
    <property type="project" value="UniProtKB-UniRule"/>
</dbReference>
<keyword evidence="11 18" id="KW-0413">Isomerase</keyword>
<feature type="binding site" evidence="17">
    <location>
        <begin position="419"/>
        <end position="423"/>
    </location>
    <ligand>
        <name>AMP</name>
        <dbReference type="ChEBI" id="CHEBI:456215"/>
    </ligand>
</feature>
<dbReference type="GO" id="GO:0052855">
    <property type="term" value="F:ADP-dependent NAD(P)H-hydrate dehydratase activity"/>
    <property type="evidence" value="ECO:0007669"/>
    <property type="project" value="UniProtKB-UniRule"/>
</dbReference>
<feature type="binding site" evidence="18">
    <location>
        <begin position="131"/>
        <end position="137"/>
    </location>
    <ligand>
        <name>(6S)-NADPHX</name>
        <dbReference type="ChEBI" id="CHEBI:64076"/>
    </ligand>
</feature>
<evidence type="ECO:0000256" key="1">
    <source>
        <dbReference type="ARBA" id="ARBA00000013"/>
    </source>
</evidence>
<dbReference type="InterPro" id="IPR017953">
    <property type="entry name" value="Carbohydrate_kinase_pred_CS"/>
</dbReference>
<dbReference type="Proteomes" id="UP000198571">
    <property type="component" value="Unassembled WGS sequence"/>
</dbReference>
<dbReference type="EC" id="5.1.99.6" evidence="19"/>
<evidence type="ECO:0000313" key="23">
    <source>
        <dbReference type="Proteomes" id="UP000198571"/>
    </source>
</evidence>
<comment type="similarity">
    <text evidence="18">Belongs to the NnrE/AIBP family.</text>
</comment>
<keyword evidence="12 17" id="KW-0456">Lyase</keyword>
<evidence type="ECO:0000256" key="16">
    <source>
        <dbReference type="ARBA" id="ARBA00049209"/>
    </source>
</evidence>
<dbReference type="GO" id="GO:0046496">
    <property type="term" value="P:nicotinamide nucleotide metabolic process"/>
    <property type="evidence" value="ECO:0007669"/>
    <property type="project" value="UniProtKB-UniRule"/>
</dbReference>
<keyword evidence="8 17" id="KW-0521">NADP</keyword>
<evidence type="ECO:0000256" key="6">
    <source>
        <dbReference type="ARBA" id="ARBA00022741"/>
    </source>
</evidence>
<evidence type="ECO:0000256" key="10">
    <source>
        <dbReference type="ARBA" id="ARBA00023027"/>
    </source>
</evidence>
<comment type="cofactor">
    <cofactor evidence="17">
        <name>Mg(2+)</name>
        <dbReference type="ChEBI" id="CHEBI:18420"/>
    </cofactor>
</comment>
<comment type="catalytic activity">
    <reaction evidence="1 18 19">
        <text>(6R)-NADHX = (6S)-NADHX</text>
        <dbReference type="Rhea" id="RHEA:32215"/>
        <dbReference type="ChEBI" id="CHEBI:64074"/>
        <dbReference type="ChEBI" id="CHEBI:64075"/>
        <dbReference type="EC" id="5.1.99.6"/>
    </reaction>
</comment>
<dbReference type="PROSITE" id="PS51385">
    <property type="entry name" value="YJEF_N"/>
    <property type="match status" value="1"/>
</dbReference>
<keyword evidence="23" id="KW-1185">Reference proteome</keyword>
<dbReference type="Gene3D" id="3.40.50.10260">
    <property type="entry name" value="YjeF N-terminal domain"/>
    <property type="match status" value="1"/>
</dbReference>
<gene>
    <name evidence="17" type="primary">nnrD</name>
    <name evidence="18" type="synonym">nnrE</name>
    <name evidence="22" type="ORF">SAMN05518684_11926</name>
</gene>
<dbReference type="HAMAP" id="MF_01965">
    <property type="entry name" value="NADHX_dehydratase"/>
    <property type="match status" value="1"/>
</dbReference>
<evidence type="ECO:0000256" key="13">
    <source>
        <dbReference type="ARBA" id="ARBA00023268"/>
    </source>
</evidence>
<dbReference type="Pfam" id="PF03853">
    <property type="entry name" value="YjeF_N"/>
    <property type="match status" value="1"/>
</dbReference>
<dbReference type="EMBL" id="FOGT01000019">
    <property type="protein sequence ID" value="SES36310.1"/>
    <property type="molecule type" value="Genomic_DNA"/>
</dbReference>
<dbReference type="RefSeq" id="WP_177174421.1">
    <property type="nucleotide sequence ID" value="NZ_FOGT01000019.1"/>
</dbReference>
<evidence type="ECO:0000256" key="3">
    <source>
        <dbReference type="ARBA" id="ARBA00006001"/>
    </source>
</evidence>
<evidence type="ECO:0000256" key="2">
    <source>
        <dbReference type="ARBA" id="ARBA00000909"/>
    </source>
</evidence>
<comment type="function">
    <text evidence="18">Catalyzes the epimerization of the S- and R-forms of NAD(P)HX, a damaged form of NAD(P)H that is a result of enzymatic or heat-dependent hydration. This is a prerequisite for the S-specific NAD(P)H-hydrate dehydratase to allow the repair of both epimers of NAD(P)HX.</text>
</comment>
<proteinExistence type="inferred from homology"/>
<keyword evidence="13" id="KW-0511">Multifunctional enzyme</keyword>
<comment type="similarity">
    <text evidence="17">Belongs to the NnrD/CARKD family.</text>
</comment>
<dbReference type="InterPro" id="IPR036652">
    <property type="entry name" value="YjeF_N_dom_sf"/>
</dbReference>
<dbReference type="STRING" id="1601833.SAMN05518684_11926"/>
<name>A0A1H9WQV4_9BACI</name>
<evidence type="ECO:0000259" key="20">
    <source>
        <dbReference type="PROSITE" id="PS51383"/>
    </source>
</evidence>
<evidence type="ECO:0000256" key="8">
    <source>
        <dbReference type="ARBA" id="ARBA00022857"/>
    </source>
</evidence>
<keyword evidence="7 17" id="KW-0067">ATP-binding</keyword>
<evidence type="ECO:0000256" key="5">
    <source>
        <dbReference type="ARBA" id="ARBA00022723"/>
    </source>
</evidence>
<evidence type="ECO:0000256" key="17">
    <source>
        <dbReference type="HAMAP-Rule" id="MF_01965"/>
    </source>
</evidence>
<comment type="catalytic activity">
    <reaction evidence="16 17 19">
        <text>(6S)-NADPHX + ADP = AMP + phosphate + NADPH + H(+)</text>
        <dbReference type="Rhea" id="RHEA:32235"/>
        <dbReference type="ChEBI" id="CHEBI:15378"/>
        <dbReference type="ChEBI" id="CHEBI:43474"/>
        <dbReference type="ChEBI" id="CHEBI:57783"/>
        <dbReference type="ChEBI" id="CHEBI:64076"/>
        <dbReference type="ChEBI" id="CHEBI:456215"/>
        <dbReference type="ChEBI" id="CHEBI:456216"/>
        <dbReference type="EC" id="4.2.1.136"/>
    </reaction>
</comment>
<dbReference type="InterPro" id="IPR004443">
    <property type="entry name" value="YjeF_N_dom"/>
</dbReference>
<feature type="binding site" evidence="18">
    <location>
        <position position="142"/>
    </location>
    <ligand>
        <name>(6S)-NADPHX</name>
        <dbReference type="ChEBI" id="CHEBI:64076"/>
    </ligand>
</feature>
<evidence type="ECO:0000259" key="21">
    <source>
        <dbReference type="PROSITE" id="PS51385"/>
    </source>
</evidence>
<keyword evidence="6 17" id="KW-0547">Nucleotide-binding</keyword>
<feature type="binding site" evidence="17">
    <location>
        <position position="262"/>
    </location>
    <ligand>
        <name>(6S)-NADPHX</name>
        <dbReference type="ChEBI" id="CHEBI:64076"/>
    </ligand>
</feature>
<dbReference type="HAMAP" id="MF_01966">
    <property type="entry name" value="NADHX_epimerase"/>
    <property type="match status" value="1"/>
</dbReference>
<dbReference type="Pfam" id="PF01256">
    <property type="entry name" value="Carb_kinase"/>
    <property type="match status" value="1"/>
</dbReference>
<feature type="binding site" evidence="18">
    <location>
        <position position="163"/>
    </location>
    <ligand>
        <name>K(+)</name>
        <dbReference type="ChEBI" id="CHEBI:29103"/>
    </ligand>
</feature>
<dbReference type="EC" id="4.2.1.136" evidence="19"/>
<sequence>MYVVTGDEMHQIDRYTMDHIGLNEETLMENAGQAFVRQLSLILTGRETITVLIGAGNNGGDGFVIARLLMEKGFDTETWVIPPANRIKGTARKHMEIYTQCGYTFHSYEKEQAVFSEKAGKGGIIIDALLGTGIRGDLRPPYKEIIKRVNASESKVISVDIPSGLPSSEGAEVNEAVMADHTITLQAPKLTSYLYPEADFFGELHIVDIGIPKKAFKEVAPFRKLVTEEQVKCTLAGRETSAHKGKAGRALVIGGSLSMTGAPVLTGEACLRAGAGLVTLGVPESIHPIVAQKITEAMFRRLSEDQGEITEKALYKDMDLSQFNGLALGPGLGRGNHLPLFKRLHSFEGPLVIDADGLFHMAEELSDWAANPRPHPTVITPHPGEMARLTGLTVKEVEKRRFEVAREFAAAYNVYVVLKGPFTIVSSPDGSQWVNTTGNAALAKGGSGDVLTGIILAFLLQPHSAIHALCNAVYIHGKLADKILETHDLFSVNASDLIQMLPEVIRSSRY</sequence>
<evidence type="ECO:0000313" key="22">
    <source>
        <dbReference type="EMBL" id="SES36310.1"/>
    </source>
</evidence>
<feature type="binding site" evidence="18">
    <location>
        <position position="127"/>
    </location>
    <ligand>
        <name>K(+)</name>
        <dbReference type="ChEBI" id="CHEBI:29103"/>
    </ligand>
</feature>
<dbReference type="CDD" id="cd01171">
    <property type="entry name" value="YXKO-related"/>
    <property type="match status" value="1"/>
</dbReference>
<dbReference type="NCBIfam" id="TIGR00196">
    <property type="entry name" value="yjeF_cterm"/>
    <property type="match status" value="1"/>
</dbReference>
<feature type="binding site" evidence="17">
    <location>
        <position position="331"/>
    </location>
    <ligand>
        <name>(6S)-NADPHX</name>
        <dbReference type="ChEBI" id="CHEBI:64076"/>
    </ligand>
</feature>
<feature type="binding site" evidence="18">
    <location>
        <position position="160"/>
    </location>
    <ligand>
        <name>(6S)-NADPHX</name>
        <dbReference type="ChEBI" id="CHEBI:64076"/>
    </ligand>
</feature>
<dbReference type="PANTHER" id="PTHR12592">
    <property type="entry name" value="ATP-DEPENDENT (S)-NAD(P)H-HYDRATE DEHYDRATASE FAMILY MEMBER"/>
    <property type="match status" value="1"/>
</dbReference>
<protein>
    <recommendedName>
        <fullName evidence="19">Bifunctional NAD(P)H-hydrate repair enzyme</fullName>
    </recommendedName>
    <alternativeName>
        <fullName evidence="19">Nicotinamide nucleotide repair protein</fullName>
    </alternativeName>
    <domain>
        <recommendedName>
            <fullName evidence="19">ADP-dependent (S)-NAD(P)H-hydrate dehydratase</fullName>
            <ecNumber evidence="19">4.2.1.136</ecNumber>
        </recommendedName>
        <alternativeName>
            <fullName evidence="19">ADP-dependent NAD(P)HX dehydratase</fullName>
        </alternativeName>
    </domain>
    <domain>
        <recommendedName>
            <fullName evidence="19">NAD(P)H-hydrate epimerase</fullName>
            <ecNumber evidence="19">5.1.99.6</ecNumber>
        </recommendedName>
    </domain>
</protein>
<comment type="similarity">
    <text evidence="3 19">In the N-terminal section; belongs to the NnrE/AIBP family.</text>
</comment>
<evidence type="ECO:0000256" key="7">
    <source>
        <dbReference type="ARBA" id="ARBA00022840"/>
    </source>
</evidence>
<dbReference type="InterPro" id="IPR030677">
    <property type="entry name" value="Nnr"/>
</dbReference>
<dbReference type="GO" id="GO:0046872">
    <property type="term" value="F:metal ion binding"/>
    <property type="evidence" value="ECO:0007669"/>
    <property type="project" value="UniProtKB-UniRule"/>
</dbReference>
<dbReference type="GO" id="GO:0110051">
    <property type="term" value="P:metabolite repair"/>
    <property type="evidence" value="ECO:0007669"/>
    <property type="project" value="TreeGrafter"/>
</dbReference>
<feature type="domain" description="YjeF C-terminal" evidence="20">
    <location>
        <begin position="227"/>
        <end position="508"/>
    </location>
</feature>